<dbReference type="EMBL" id="BAABRN010000079">
    <property type="protein sequence ID" value="GAA5503985.1"/>
    <property type="molecule type" value="Genomic_DNA"/>
</dbReference>
<comment type="caution">
    <text evidence="1">The sequence shown here is derived from an EMBL/GenBank/DDBJ whole genome shotgun (WGS) entry which is preliminary data.</text>
</comment>
<name>A0ABP9VFI1_9DEIO</name>
<dbReference type="PANTHER" id="PTHR37816">
    <property type="entry name" value="YALI0E33011P"/>
    <property type="match status" value="1"/>
</dbReference>
<keyword evidence="2" id="KW-1185">Reference proteome</keyword>
<dbReference type="InterPro" id="IPR052922">
    <property type="entry name" value="Cytidylate_Kinase-2"/>
</dbReference>
<dbReference type="InterPro" id="IPR027417">
    <property type="entry name" value="P-loop_NTPase"/>
</dbReference>
<protein>
    <recommendedName>
        <fullName evidence="3">Adenylate kinase</fullName>
    </recommendedName>
</protein>
<evidence type="ECO:0000313" key="1">
    <source>
        <dbReference type="EMBL" id="GAA5503985.1"/>
    </source>
</evidence>
<dbReference type="Proteomes" id="UP001458946">
    <property type="component" value="Unassembled WGS sequence"/>
</dbReference>
<dbReference type="SUPFAM" id="SSF52540">
    <property type="entry name" value="P-loop containing nucleoside triphosphate hydrolases"/>
    <property type="match status" value="1"/>
</dbReference>
<reference evidence="1 2" key="1">
    <citation type="submission" date="2024-02" db="EMBL/GenBank/DDBJ databases">
        <title>Deinococcus xinjiangensis NBRC 107630.</title>
        <authorList>
            <person name="Ichikawa N."/>
            <person name="Katano-Makiyama Y."/>
            <person name="Hidaka K."/>
        </authorList>
    </citation>
    <scope>NUCLEOTIDE SEQUENCE [LARGE SCALE GENOMIC DNA]</scope>
    <source>
        <strain evidence="1 2">NBRC 107630</strain>
    </source>
</reference>
<proteinExistence type="predicted"/>
<dbReference type="RefSeq" id="WP_353543951.1">
    <property type="nucleotide sequence ID" value="NZ_BAABRN010000079.1"/>
</dbReference>
<gene>
    <name evidence="1" type="ORF">Dxin01_03753</name>
</gene>
<accession>A0ABP9VFI1</accession>
<organism evidence="1 2">
    <name type="scientific">Deinococcus xinjiangensis</name>
    <dbReference type="NCBI Taxonomy" id="457454"/>
    <lineage>
        <taxon>Bacteria</taxon>
        <taxon>Thermotogati</taxon>
        <taxon>Deinococcota</taxon>
        <taxon>Deinococci</taxon>
        <taxon>Deinococcales</taxon>
        <taxon>Deinococcaceae</taxon>
        <taxon>Deinococcus</taxon>
    </lineage>
</organism>
<evidence type="ECO:0000313" key="2">
    <source>
        <dbReference type="Proteomes" id="UP001458946"/>
    </source>
</evidence>
<evidence type="ECO:0008006" key="3">
    <source>
        <dbReference type="Google" id="ProtNLM"/>
    </source>
</evidence>
<dbReference type="PANTHER" id="PTHR37816:SF1">
    <property type="entry name" value="TOXIN"/>
    <property type="match status" value="1"/>
</dbReference>
<sequence length="120" mass="14155">MKRELWEARLQEALEGENWIMDGNYGRTLGQRAAQADTVIFFVPPRELCLWRVIWRELSGKHPHISGLKPNLPEWEFLRYTWAFPNKVVGMLEVLAQHKPLRVWLVRSDREAQMLLNSST</sequence>